<reference evidence="3" key="1">
    <citation type="journal article" date="2019" name="Int. J. Syst. Evol. Microbiol.">
        <title>The Global Catalogue of Microorganisms (GCM) 10K type strain sequencing project: providing services to taxonomists for standard genome sequencing and annotation.</title>
        <authorList>
            <consortium name="The Broad Institute Genomics Platform"/>
            <consortium name="The Broad Institute Genome Sequencing Center for Infectious Disease"/>
            <person name="Wu L."/>
            <person name="Ma J."/>
        </authorList>
    </citation>
    <scope>NUCLEOTIDE SEQUENCE [LARGE SCALE GENOMIC DNA]</scope>
    <source>
        <strain evidence="3">CGMCC 4.7181</strain>
    </source>
</reference>
<proteinExistence type="predicted"/>
<dbReference type="InterPro" id="IPR036420">
    <property type="entry name" value="BRCT_dom_sf"/>
</dbReference>
<accession>A0ABQ2MXH1</accession>
<gene>
    <name evidence="2" type="ORF">GCM10010910_06220</name>
</gene>
<dbReference type="Gene3D" id="3.40.50.10190">
    <property type="entry name" value="BRCT domain"/>
    <property type="match status" value="1"/>
</dbReference>
<evidence type="ECO:0000313" key="2">
    <source>
        <dbReference type="EMBL" id="GGO60540.1"/>
    </source>
</evidence>
<dbReference type="Pfam" id="PF00533">
    <property type="entry name" value="BRCT"/>
    <property type="match status" value="1"/>
</dbReference>
<protein>
    <recommendedName>
        <fullName evidence="1">BRCT domain-containing protein</fullName>
    </recommendedName>
</protein>
<sequence>MEPPPALSMSLSWRSASTRRGDRARRTCRIEQIATILDLEMPVGIVVAHPPVPVSRPLEPTEIGPTGRTFELVVGCRVALTGTLNLPREEWASRISAAGMTTGSVTKTCVVLVAADPASQSGKAKTAEKHGIPVVTEVEFTRSFEEFLLASV</sequence>
<comment type="caution">
    <text evidence="2">The sequence shown here is derived from an EMBL/GenBank/DDBJ whole genome shotgun (WGS) entry which is preliminary data.</text>
</comment>
<organism evidence="2 3">
    <name type="scientific">Microbacterium nanhaiense</name>
    <dbReference type="NCBI Taxonomy" id="1301026"/>
    <lineage>
        <taxon>Bacteria</taxon>
        <taxon>Bacillati</taxon>
        <taxon>Actinomycetota</taxon>
        <taxon>Actinomycetes</taxon>
        <taxon>Micrococcales</taxon>
        <taxon>Microbacteriaceae</taxon>
        <taxon>Microbacterium</taxon>
    </lineage>
</organism>
<name>A0ABQ2MXH1_9MICO</name>
<dbReference type="EMBL" id="BMMQ01000002">
    <property type="protein sequence ID" value="GGO60540.1"/>
    <property type="molecule type" value="Genomic_DNA"/>
</dbReference>
<dbReference type="SMART" id="SM00292">
    <property type="entry name" value="BRCT"/>
    <property type="match status" value="1"/>
</dbReference>
<feature type="domain" description="BRCT" evidence="1">
    <location>
        <begin position="70"/>
        <end position="147"/>
    </location>
</feature>
<evidence type="ECO:0000259" key="1">
    <source>
        <dbReference type="SMART" id="SM00292"/>
    </source>
</evidence>
<keyword evidence="3" id="KW-1185">Reference proteome</keyword>
<dbReference type="InterPro" id="IPR001357">
    <property type="entry name" value="BRCT_dom"/>
</dbReference>
<dbReference type="Proteomes" id="UP000638043">
    <property type="component" value="Unassembled WGS sequence"/>
</dbReference>
<dbReference type="SUPFAM" id="SSF52113">
    <property type="entry name" value="BRCT domain"/>
    <property type="match status" value="1"/>
</dbReference>
<evidence type="ECO:0000313" key="3">
    <source>
        <dbReference type="Proteomes" id="UP000638043"/>
    </source>
</evidence>